<dbReference type="RefSeq" id="WP_258569484.1">
    <property type="nucleotide sequence ID" value="NZ_JAKUDN010000002.1"/>
</dbReference>
<keyword evidence="1" id="KW-1133">Transmembrane helix</keyword>
<evidence type="ECO:0000313" key="2">
    <source>
        <dbReference type="EMBL" id="MCP8352379.1"/>
    </source>
</evidence>
<evidence type="ECO:0000256" key="1">
    <source>
        <dbReference type="SAM" id="Phobius"/>
    </source>
</evidence>
<feature type="transmembrane region" description="Helical" evidence="1">
    <location>
        <begin position="78"/>
        <end position="101"/>
    </location>
</feature>
<dbReference type="EMBL" id="JAKUDN010000002">
    <property type="protein sequence ID" value="MCP8352379.1"/>
    <property type="molecule type" value="Genomic_DNA"/>
</dbReference>
<name>A0ABT1L5C3_9GAMM</name>
<keyword evidence="3" id="KW-1185">Reference proteome</keyword>
<accession>A0ABT1L5C3</accession>
<gene>
    <name evidence="2" type="ORF">MKS91_03630</name>
</gene>
<evidence type="ECO:0000313" key="3">
    <source>
        <dbReference type="Proteomes" id="UP001320768"/>
    </source>
</evidence>
<proteinExistence type="predicted"/>
<organism evidence="2 3">
    <name type="scientific">Candidatus Synchoanobacter obligatus</name>
    <dbReference type="NCBI Taxonomy" id="2919597"/>
    <lineage>
        <taxon>Bacteria</taxon>
        <taxon>Pseudomonadati</taxon>
        <taxon>Pseudomonadota</taxon>
        <taxon>Gammaproteobacteria</taxon>
        <taxon>Candidatus Comchoanobacterales</taxon>
        <taxon>Candidatus Comchoanobacteraceae</taxon>
        <taxon>Candidatus Synchoanobacter</taxon>
    </lineage>
</organism>
<feature type="transmembrane region" description="Helical" evidence="1">
    <location>
        <begin position="49"/>
        <end position="66"/>
    </location>
</feature>
<keyword evidence="1" id="KW-0812">Transmembrane</keyword>
<reference evidence="2 3" key="1">
    <citation type="journal article" date="2022" name="Nat. Microbiol.">
        <title>The microbiome of a bacterivorous marine choanoflagellate contains a resource-demanding obligate bacterial associate.</title>
        <authorList>
            <person name="Needham D.M."/>
            <person name="Poirier C."/>
            <person name="Bachy C."/>
            <person name="George E.E."/>
            <person name="Wilken S."/>
            <person name="Yung C.C.M."/>
            <person name="Limardo A.J."/>
            <person name="Morando M."/>
            <person name="Sudek L."/>
            <person name="Malmstrom R.R."/>
            <person name="Keeling P.J."/>
            <person name="Santoro A.E."/>
            <person name="Worden A.Z."/>
        </authorList>
    </citation>
    <scope>NUCLEOTIDE SEQUENCE [LARGE SCALE GENOMIC DNA]</scope>
    <source>
        <strain evidence="2 3">Comchoano-2</strain>
    </source>
</reference>
<feature type="transmembrane region" description="Helical" evidence="1">
    <location>
        <begin position="12"/>
        <end position="29"/>
    </location>
</feature>
<dbReference type="Proteomes" id="UP001320768">
    <property type="component" value="Unassembled WGS sequence"/>
</dbReference>
<comment type="caution">
    <text evidence="2">The sequence shown here is derived from an EMBL/GenBank/DDBJ whole genome shotgun (WGS) entry which is preliminary data.</text>
</comment>
<protein>
    <submittedName>
        <fullName evidence="2">Type IV secretion protein IcmD</fullName>
    </submittedName>
</protein>
<keyword evidence="1" id="KW-0472">Membrane</keyword>
<sequence>MFNKRFDSQSVLLYTMIILSPFAFAVSSINDVADNIIVNLKQAERMIAYMAYIAGLGFLIASFYKFKQHKDNPTQVPVGNPITMIAIATLLLFIGSLVAPIGETIFGTSENTGAKYAYET</sequence>